<gene>
    <name evidence="1" type="ORF">CO172_03590</name>
</gene>
<evidence type="ECO:0000313" key="1">
    <source>
        <dbReference type="EMBL" id="PJA46739.1"/>
    </source>
</evidence>
<reference evidence="2" key="1">
    <citation type="submission" date="2017-09" db="EMBL/GenBank/DDBJ databases">
        <title>Depth-based differentiation of microbial function through sediment-hosted aquifers and enrichment of novel symbionts in the deep terrestrial subsurface.</title>
        <authorList>
            <person name="Probst A.J."/>
            <person name="Ladd B."/>
            <person name="Jarett J.K."/>
            <person name="Geller-Mcgrath D.E."/>
            <person name="Sieber C.M.K."/>
            <person name="Emerson J.B."/>
            <person name="Anantharaman K."/>
            <person name="Thomas B.C."/>
            <person name="Malmstrom R."/>
            <person name="Stieglmeier M."/>
            <person name="Klingl A."/>
            <person name="Woyke T."/>
            <person name="Ryan C.M."/>
            <person name="Banfield J.F."/>
        </authorList>
    </citation>
    <scope>NUCLEOTIDE SEQUENCE [LARGE SCALE GENOMIC DNA]</scope>
</reference>
<dbReference type="CDD" id="cd06561">
    <property type="entry name" value="AlkD_like"/>
    <property type="match status" value="1"/>
</dbReference>
<sequence>MSTTTLQQEFFKLANKEQAKILQRFFKTGKGQYGEGDIFLGIKVPQIRKLVTKYQMLSIEESLRFLKSKYHEQRLFALLLLVRKFQKVTEQEQEKIYKIYLNHMAYINNWDLVDLSAEHIIGAFIFNKPKNILKKLAKSNDLWQRRIAILSTFNFIKNGHSDETLTIAALLLKDKHDLIHKAVGWMLREVGKRCSLKKEEEFLQEHIKTMPRTMLRYAIEKFPEEKRQYYLKAK</sequence>
<dbReference type="Proteomes" id="UP000229749">
    <property type="component" value="Unassembled WGS sequence"/>
</dbReference>
<proteinExistence type="predicted"/>
<dbReference type="Pfam" id="PF08713">
    <property type="entry name" value="DNA_alkylation"/>
    <property type="match status" value="1"/>
</dbReference>
<comment type="caution">
    <text evidence="1">The sequence shown here is derived from an EMBL/GenBank/DDBJ whole genome shotgun (WGS) entry which is preliminary data.</text>
</comment>
<accession>A0A2M7XFV4</accession>
<dbReference type="InterPro" id="IPR016024">
    <property type="entry name" value="ARM-type_fold"/>
</dbReference>
<name>A0A2M7XFV4_9BACT</name>
<dbReference type="PANTHER" id="PTHR34070">
    <property type="entry name" value="ARMADILLO-TYPE FOLD"/>
    <property type="match status" value="1"/>
</dbReference>
<dbReference type="InterPro" id="IPR014825">
    <property type="entry name" value="DNA_alkylation"/>
</dbReference>
<evidence type="ECO:0000313" key="2">
    <source>
        <dbReference type="Proteomes" id="UP000229749"/>
    </source>
</evidence>
<dbReference type="AlphaFoldDB" id="A0A2M7XFV4"/>
<dbReference type="EMBL" id="PFWS01000056">
    <property type="protein sequence ID" value="PJA46739.1"/>
    <property type="molecule type" value="Genomic_DNA"/>
</dbReference>
<organism evidence="1 2">
    <name type="scientific">Candidatus Uhrbacteria bacterium CG_4_9_14_3_um_filter_36_7</name>
    <dbReference type="NCBI Taxonomy" id="1975033"/>
    <lineage>
        <taxon>Bacteria</taxon>
        <taxon>Candidatus Uhriibacteriota</taxon>
    </lineage>
</organism>
<dbReference type="PANTHER" id="PTHR34070:SF1">
    <property type="entry name" value="DNA ALKYLATION REPAIR PROTEIN"/>
    <property type="match status" value="1"/>
</dbReference>
<protein>
    <submittedName>
        <fullName evidence="1">DNA alkylation repair protein</fullName>
    </submittedName>
</protein>
<dbReference type="SUPFAM" id="SSF48371">
    <property type="entry name" value="ARM repeat"/>
    <property type="match status" value="1"/>
</dbReference>
<dbReference type="Gene3D" id="1.25.10.90">
    <property type="match status" value="1"/>
</dbReference>